<evidence type="ECO:0000256" key="1">
    <source>
        <dbReference type="SAM" id="Phobius"/>
    </source>
</evidence>
<gene>
    <name evidence="2" type="ORF">ACFOGJ_22820</name>
</gene>
<reference evidence="3" key="1">
    <citation type="journal article" date="2019" name="Int. J. Syst. Evol. Microbiol.">
        <title>The Global Catalogue of Microorganisms (GCM) 10K type strain sequencing project: providing services to taxonomists for standard genome sequencing and annotation.</title>
        <authorList>
            <consortium name="The Broad Institute Genomics Platform"/>
            <consortium name="The Broad Institute Genome Sequencing Center for Infectious Disease"/>
            <person name="Wu L."/>
            <person name="Ma J."/>
        </authorList>
    </citation>
    <scope>NUCLEOTIDE SEQUENCE [LARGE SCALE GENOMIC DNA]</scope>
    <source>
        <strain evidence="3">KCTC 42964</strain>
    </source>
</reference>
<dbReference type="EMBL" id="JBHRTR010000036">
    <property type="protein sequence ID" value="MFC3230102.1"/>
    <property type="molecule type" value="Genomic_DNA"/>
</dbReference>
<feature type="transmembrane region" description="Helical" evidence="1">
    <location>
        <begin position="35"/>
        <end position="57"/>
    </location>
</feature>
<comment type="caution">
    <text evidence="2">The sequence shown here is derived from an EMBL/GenBank/DDBJ whole genome shotgun (WGS) entry which is preliminary data.</text>
</comment>
<feature type="transmembrane region" description="Helical" evidence="1">
    <location>
        <begin position="111"/>
        <end position="139"/>
    </location>
</feature>
<sequence length="189" mass="20187">MPDWPEVRRNLHAAWRLAHGEAAAMGRFDVTADGFYRSFGVWAFVIPVQILLVLAIAEPGRGDALGLALVEALLFVVAWILYAVTAALLLQQTGRGRSFAGFMIAYNWAQALLTLVVVPIFLLLALGGLNTGLAALLYWLLQLAIVAYIGVIARAATGAGIAICLTLALLDQVIFRLVFAAGQDLLLGG</sequence>
<dbReference type="RefSeq" id="WP_379904950.1">
    <property type="nucleotide sequence ID" value="NZ_JBHRTR010000036.1"/>
</dbReference>
<keyword evidence="1" id="KW-1133">Transmembrane helix</keyword>
<keyword evidence="1" id="KW-0812">Transmembrane</keyword>
<feature type="transmembrane region" description="Helical" evidence="1">
    <location>
        <begin position="69"/>
        <end position="90"/>
    </location>
</feature>
<proteinExistence type="predicted"/>
<name>A0ABV7L758_9PROT</name>
<protein>
    <recommendedName>
        <fullName evidence="4">Yip1 domain-containing protein</fullName>
    </recommendedName>
</protein>
<dbReference type="Proteomes" id="UP001595528">
    <property type="component" value="Unassembled WGS sequence"/>
</dbReference>
<keyword evidence="3" id="KW-1185">Reference proteome</keyword>
<keyword evidence="1" id="KW-0472">Membrane</keyword>
<evidence type="ECO:0008006" key="4">
    <source>
        <dbReference type="Google" id="ProtNLM"/>
    </source>
</evidence>
<evidence type="ECO:0000313" key="3">
    <source>
        <dbReference type="Proteomes" id="UP001595528"/>
    </source>
</evidence>
<evidence type="ECO:0000313" key="2">
    <source>
        <dbReference type="EMBL" id="MFC3230102.1"/>
    </source>
</evidence>
<feature type="transmembrane region" description="Helical" evidence="1">
    <location>
        <begin position="145"/>
        <end position="170"/>
    </location>
</feature>
<organism evidence="2 3">
    <name type="scientific">Marinibaculum pumilum</name>
    <dbReference type="NCBI Taxonomy" id="1766165"/>
    <lineage>
        <taxon>Bacteria</taxon>
        <taxon>Pseudomonadati</taxon>
        <taxon>Pseudomonadota</taxon>
        <taxon>Alphaproteobacteria</taxon>
        <taxon>Rhodospirillales</taxon>
        <taxon>Rhodospirillaceae</taxon>
        <taxon>Marinibaculum</taxon>
    </lineage>
</organism>
<accession>A0ABV7L758</accession>